<dbReference type="GeneID" id="25417544"/>
<evidence type="ECO:0000256" key="1">
    <source>
        <dbReference type="SAM" id="MobiDB-lite"/>
    </source>
</evidence>
<accession>A0A074WHA9</accession>
<dbReference type="Proteomes" id="UP000027730">
    <property type="component" value="Unassembled WGS sequence"/>
</dbReference>
<feature type="compositionally biased region" description="Polar residues" evidence="1">
    <location>
        <begin position="70"/>
        <end position="81"/>
    </location>
</feature>
<name>A0A074WHA9_9PEZI</name>
<feature type="compositionally biased region" description="Polar residues" evidence="1">
    <location>
        <begin position="9"/>
        <end position="20"/>
    </location>
</feature>
<dbReference type="AlphaFoldDB" id="A0A074WHA9"/>
<keyword evidence="3" id="KW-1185">Reference proteome</keyword>
<feature type="region of interest" description="Disordered" evidence="1">
    <location>
        <begin position="35"/>
        <end position="123"/>
    </location>
</feature>
<dbReference type="HOGENOM" id="CLU_2014816_0_0_1"/>
<dbReference type="RefSeq" id="XP_013423531.1">
    <property type="nucleotide sequence ID" value="XM_013568077.1"/>
</dbReference>
<proteinExistence type="predicted"/>
<feature type="region of interest" description="Disordered" evidence="1">
    <location>
        <begin position="1"/>
        <end position="20"/>
    </location>
</feature>
<organism evidence="2 3">
    <name type="scientific">Aureobasidium namibiae CBS 147.97</name>
    <dbReference type="NCBI Taxonomy" id="1043004"/>
    <lineage>
        <taxon>Eukaryota</taxon>
        <taxon>Fungi</taxon>
        <taxon>Dikarya</taxon>
        <taxon>Ascomycota</taxon>
        <taxon>Pezizomycotina</taxon>
        <taxon>Dothideomycetes</taxon>
        <taxon>Dothideomycetidae</taxon>
        <taxon>Dothideales</taxon>
        <taxon>Saccotheciaceae</taxon>
        <taxon>Aureobasidium</taxon>
    </lineage>
</organism>
<sequence length="123" mass="13735">MPAPHTAHTIDTQDSLTSSMASTTLRTVKHVRFASELSFERTPDTSASDPFSDSYKDWSPDAPTSPHHGPSTTRNNSQPRHSSTRHTIPHGSTRRESLEAFDDIKRRWSVESLSEESSAIDEE</sequence>
<gene>
    <name evidence="2" type="ORF">M436DRAFT_85502</name>
</gene>
<dbReference type="OrthoDB" id="3886348at2759"/>
<feature type="compositionally biased region" description="Basic and acidic residues" evidence="1">
    <location>
        <begin position="93"/>
        <end position="109"/>
    </location>
</feature>
<reference evidence="2 3" key="1">
    <citation type="journal article" date="2014" name="BMC Genomics">
        <title>Genome sequencing of four Aureobasidium pullulans varieties: biotechnological potential, stress tolerance, and description of new species.</title>
        <authorList>
            <person name="Gostin Ar C."/>
            <person name="Ohm R.A."/>
            <person name="Kogej T."/>
            <person name="Sonjak S."/>
            <person name="Turk M."/>
            <person name="Zajc J."/>
            <person name="Zalar P."/>
            <person name="Grube M."/>
            <person name="Sun H."/>
            <person name="Han J."/>
            <person name="Sharma A."/>
            <person name="Chiniquy J."/>
            <person name="Ngan C.Y."/>
            <person name="Lipzen A."/>
            <person name="Barry K."/>
            <person name="Grigoriev I.V."/>
            <person name="Gunde-Cimerman N."/>
        </authorList>
    </citation>
    <scope>NUCLEOTIDE SEQUENCE [LARGE SCALE GENOMIC DNA]</scope>
    <source>
        <strain evidence="2 3">CBS 147.97</strain>
    </source>
</reference>
<dbReference type="EMBL" id="KL584722">
    <property type="protein sequence ID" value="KEQ69212.1"/>
    <property type="molecule type" value="Genomic_DNA"/>
</dbReference>
<evidence type="ECO:0000313" key="3">
    <source>
        <dbReference type="Proteomes" id="UP000027730"/>
    </source>
</evidence>
<protein>
    <submittedName>
        <fullName evidence="2">Uncharacterized protein</fullName>
    </submittedName>
</protein>
<evidence type="ECO:0000313" key="2">
    <source>
        <dbReference type="EMBL" id="KEQ69212.1"/>
    </source>
</evidence>